<accession>A1ZFC1</accession>
<protein>
    <submittedName>
        <fullName evidence="1">Uncharacterized protein</fullName>
    </submittedName>
</protein>
<dbReference type="AlphaFoldDB" id="A1ZFC1"/>
<dbReference type="Proteomes" id="UP000004095">
    <property type="component" value="Unassembled WGS sequence"/>
</dbReference>
<sequence length="46" mass="5182">MKNLLNKIFQSSSKFIKYNDSSICEPLLFSIGKKVTKNPTAVVCFV</sequence>
<name>A1ZFC1_MICM2</name>
<organism evidence="1 2">
    <name type="scientific">Microscilla marina ATCC 23134</name>
    <dbReference type="NCBI Taxonomy" id="313606"/>
    <lineage>
        <taxon>Bacteria</taxon>
        <taxon>Pseudomonadati</taxon>
        <taxon>Bacteroidota</taxon>
        <taxon>Cytophagia</taxon>
        <taxon>Cytophagales</taxon>
        <taxon>Microscillaceae</taxon>
        <taxon>Microscilla</taxon>
    </lineage>
</organism>
<dbReference type="EMBL" id="AAWS01000005">
    <property type="protein sequence ID" value="EAY30695.1"/>
    <property type="molecule type" value="Genomic_DNA"/>
</dbReference>
<keyword evidence="2" id="KW-1185">Reference proteome</keyword>
<proteinExistence type="predicted"/>
<evidence type="ECO:0000313" key="1">
    <source>
        <dbReference type="EMBL" id="EAY30695.1"/>
    </source>
</evidence>
<evidence type="ECO:0000313" key="2">
    <source>
        <dbReference type="Proteomes" id="UP000004095"/>
    </source>
</evidence>
<comment type="caution">
    <text evidence="1">The sequence shown here is derived from an EMBL/GenBank/DDBJ whole genome shotgun (WGS) entry which is preliminary data.</text>
</comment>
<reference evidence="1 2" key="1">
    <citation type="submission" date="2007-01" db="EMBL/GenBank/DDBJ databases">
        <authorList>
            <person name="Haygood M."/>
            <person name="Podell S."/>
            <person name="Anderson C."/>
            <person name="Hopkinson B."/>
            <person name="Roe K."/>
            <person name="Barbeau K."/>
            <person name="Gaasterland T."/>
            <person name="Ferriera S."/>
            <person name="Johnson J."/>
            <person name="Kravitz S."/>
            <person name="Beeson K."/>
            <person name="Sutton G."/>
            <person name="Rogers Y.-H."/>
            <person name="Friedman R."/>
            <person name="Frazier M."/>
            <person name="Venter J.C."/>
        </authorList>
    </citation>
    <scope>NUCLEOTIDE SEQUENCE [LARGE SCALE GENOMIC DNA]</scope>
    <source>
        <strain evidence="1 2">ATCC 23134</strain>
    </source>
</reference>
<gene>
    <name evidence="1" type="ORF">M23134_01019</name>
</gene>